<feature type="domain" description="LysM" evidence="4">
    <location>
        <begin position="446"/>
        <end position="490"/>
    </location>
</feature>
<dbReference type="PANTHER" id="PTHR46743">
    <property type="entry name" value="TEICHOIC ACIDS EXPORT ATP-BINDING PROTEIN TAGH"/>
    <property type="match status" value="1"/>
</dbReference>
<evidence type="ECO:0000313" key="5">
    <source>
        <dbReference type="EMBL" id="KRM94914.1"/>
    </source>
</evidence>
<feature type="transmembrane region" description="Helical" evidence="2">
    <location>
        <begin position="334"/>
        <end position="352"/>
    </location>
</feature>
<evidence type="ECO:0000256" key="2">
    <source>
        <dbReference type="SAM" id="Phobius"/>
    </source>
</evidence>
<dbReference type="InterPro" id="IPR003439">
    <property type="entry name" value="ABC_transporter-like_ATP-bd"/>
</dbReference>
<dbReference type="AlphaFoldDB" id="A0A0R2CUS7"/>
<dbReference type="PANTHER" id="PTHR46743:SF2">
    <property type="entry name" value="TEICHOIC ACIDS EXPORT ATP-BINDING PROTEIN TAGH"/>
    <property type="match status" value="1"/>
</dbReference>
<evidence type="ECO:0000256" key="1">
    <source>
        <dbReference type="SAM" id="MobiDB-lite"/>
    </source>
</evidence>
<protein>
    <submittedName>
        <fullName evidence="5">Teichoic acid translocation ATP-binding protein</fullName>
    </submittedName>
</protein>
<dbReference type="CDD" id="cd00118">
    <property type="entry name" value="LysM"/>
    <property type="match status" value="1"/>
</dbReference>
<dbReference type="Proteomes" id="UP000051015">
    <property type="component" value="Unassembled WGS sequence"/>
</dbReference>
<dbReference type="SMART" id="SM00257">
    <property type="entry name" value="LysM"/>
    <property type="match status" value="1"/>
</dbReference>
<dbReference type="GO" id="GO:0005524">
    <property type="term" value="F:ATP binding"/>
    <property type="evidence" value="ECO:0007669"/>
    <property type="project" value="UniProtKB-KW"/>
</dbReference>
<gene>
    <name evidence="5" type="ORF">FC19_GL000015</name>
</gene>
<feature type="domain" description="ABC transporter" evidence="3">
    <location>
        <begin position="21"/>
        <end position="245"/>
    </location>
</feature>
<dbReference type="PROSITE" id="PS50893">
    <property type="entry name" value="ABC_TRANSPORTER_2"/>
    <property type="match status" value="1"/>
</dbReference>
<keyword evidence="2" id="KW-0472">Membrane</keyword>
<dbReference type="EMBL" id="AYZD01000034">
    <property type="protein sequence ID" value="KRM94914.1"/>
    <property type="molecule type" value="Genomic_DNA"/>
</dbReference>
<dbReference type="GO" id="GO:0016887">
    <property type="term" value="F:ATP hydrolysis activity"/>
    <property type="evidence" value="ECO:0007669"/>
    <property type="project" value="InterPro"/>
</dbReference>
<keyword evidence="5" id="KW-0067">ATP-binding</keyword>
<evidence type="ECO:0000259" key="3">
    <source>
        <dbReference type="PROSITE" id="PS50893"/>
    </source>
</evidence>
<dbReference type="Pfam" id="PF00005">
    <property type="entry name" value="ABC_tran"/>
    <property type="match status" value="1"/>
</dbReference>
<sequence>MNKIMRKMEVKYITKNEPLLLGKKDLGKTKMSVSDKKSFWELRGVSLNIGEGEAVGVIGTNGSGKEALIDILAGNTKQTTGFITIDGKVNRASARRGMDNALTGLENIQKAISATELDEIKAKHLVNAIINFTDLGELLYRPVGDYSIGMYSCLSLGIALFVTPKLVLLDSVLGNLDNIFYIKAAQKIQSLKDIGVSFIIADTNVFNIERFCERTVWLQYGEVQGFGPTKEVLEQFEYYINWFRSLSLPEKNDYLAKKQKERIDFDVSTVYEEFKSEQFKHGFTRKDEPRMRKAFYKDHGVDPVNNENGNIEEKNDDEKNPQNKKKNKNSKLKYAVGVLVTFLIIGGVWFSIDNKIFAGIGNNNDVTQTASEKSKQEKKTESTAKKASKNSSKSKALSDSKAKVASSQAAASSSAASSKASSESAASSSSAKASSESKAALLKNTQTINVSDGDTLEGLAQKYATTADKIKEINSMTSDSQLKSGDIIRVPK</sequence>
<accession>A0A0R2CUS7</accession>
<feature type="compositionally biased region" description="Basic and acidic residues" evidence="1">
    <location>
        <begin position="372"/>
        <end position="384"/>
    </location>
</feature>
<evidence type="ECO:0000313" key="6">
    <source>
        <dbReference type="Proteomes" id="UP000051015"/>
    </source>
</evidence>
<dbReference type="PATRIC" id="fig|1423725.3.peg.15"/>
<keyword evidence="6" id="KW-1185">Reference proteome</keyword>
<dbReference type="SUPFAM" id="SSF54106">
    <property type="entry name" value="LysM domain"/>
    <property type="match status" value="1"/>
</dbReference>
<keyword evidence="2" id="KW-1133">Transmembrane helix</keyword>
<reference evidence="5 6" key="1">
    <citation type="journal article" date="2015" name="Genome Announc.">
        <title>Expanding the biotechnology potential of lactobacilli through comparative genomics of 213 strains and associated genera.</title>
        <authorList>
            <person name="Sun Z."/>
            <person name="Harris H.M."/>
            <person name="McCann A."/>
            <person name="Guo C."/>
            <person name="Argimon S."/>
            <person name="Zhang W."/>
            <person name="Yang X."/>
            <person name="Jeffery I.B."/>
            <person name="Cooney J.C."/>
            <person name="Kagawa T.F."/>
            <person name="Liu W."/>
            <person name="Song Y."/>
            <person name="Salvetti E."/>
            <person name="Wrobel A."/>
            <person name="Rasinkangas P."/>
            <person name="Parkhill J."/>
            <person name="Rea M.C."/>
            <person name="O'Sullivan O."/>
            <person name="Ritari J."/>
            <person name="Douillard F.P."/>
            <person name="Paul Ross R."/>
            <person name="Yang R."/>
            <person name="Briner A.E."/>
            <person name="Felis G.E."/>
            <person name="de Vos W.M."/>
            <person name="Barrangou R."/>
            <person name="Klaenhammer T.R."/>
            <person name="Caufield P.W."/>
            <person name="Cui Y."/>
            <person name="Zhang H."/>
            <person name="O'Toole P.W."/>
        </authorList>
    </citation>
    <scope>NUCLEOTIDE SEQUENCE [LARGE SCALE GENOMIC DNA]</scope>
    <source>
        <strain evidence="5 6">DSM 21051</strain>
    </source>
</reference>
<keyword evidence="2" id="KW-0812">Transmembrane</keyword>
<feature type="region of interest" description="Disordered" evidence="1">
    <location>
        <begin position="298"/>
        <end position="327"/>
    </location>
</feature>
<comment type="caution">
    <text evidence="5">The sequence shown here is derived from an EMBL/GenBank/DDBJ whole genome shotgun (WGS) entry which is preliminary data.</text>
</comment>
<dbReference type="PROSITE" id="PS51782">
    <property type="entry name" value="LYSM"/>
    <property type="match status" value="1"/>
</dbReference>
<dbReference type="InterPro" id="IPR036779">
    <property type="entry name" value="LysM_dom_sf"/>
</dbReference>
<feature type="compositionally biased region" description="Low complexity" evidence="1">
    <location>
        <begin position="403"/>
        <end position="438"/>
    </location>
</feature>
<dbReference type="InterPro" id="IPR027417">
    <property type="entry name" value="P-loop_NTPase"/>
</dbReference>
<organism evidence="5 6">
    <name type="scientific">Liquorilactobacillus aquaticus DSM 21051</name>
    <dbReference type="NCBI Taxonomy" id="1423725"/>
    <lineage>
        <taxon>Bacteria</taxon>
        <taxon>Bacillati</taxon>
        <taxon>Bacillota</taxon>
        <taxon>Bacilli</taxon>
        <taxon>Lactobacillales</taxon>
        <taxon>Lactobacillaceae</taxon>
        <taxon>Liquorilactobacillus</taxon>
    </lineage>
</organism>
<dbReference type="Pfam" id="PF01476">
    <property type="entry name" value="LysM"/>
    <property type="match status" value="1"/>
</dbReference>
<dbReference type="STRING" id="1423725.FC19_GL000015"/>
<evidence type="ECO:0000259" key="4">
    <source>
        <dbReference type="PROSITE" id="PS51782"/>
    </source>
</evidence>
<feature type="compositionally biased region" description="Basic and acidic residues" evidence="1">
    <location>
        <begin position="311"/>
        <end position="321"/>
    </location>
</feature>
<dbReference type="InterPro" id="IPR018392">
    <property type="entry name" value="LysM"/>
</dbReference>
<dbReference type="InterPro" id="IPR050683">
    <property type="entry name" value="Bact_Polysacc_Export_ATP-bd"/>
</dbReference>
<feature type="region of interest" description="Disordered" evidence="1">
    <location>
        <begin position="367"/>
        <end position="438"/>
    </location>
</feature>
<keyword evidence="5" id="KW-0547">Nucleotide-binding</keyword>
<name>A0A0R2CUS7_9LACO</name>
<dbReference type="Gene3D" id="3.10.350.10">
    <property type="entry name" value="LysM domain"/>
    <property type="match status" value="1"/>
</dbReference>
<dbReference type="Gene3D" id="3.40.50.300">
    <property type="entry name" value="P-loop containing nucleotide triphosphate hydrolases"/>
    <property type="match status" value="1"/>
</dbReference>
<dbReference type="SUPFAM" id="SSF52540">
    <property type="entry name" value="P-loop containing nucleoside triphosphate hydrolases"/>
    <property type="match status" value="1"/>
</dbReference>
<proteinExistence type="predicted"/>